<gene>
    <name evidence="1" type="ORF">KDA27_16425</name>
</gene>
<comment type="caution">
    <text evidence="1">The sequence shown here is derived from an EMBL/GenBank/DDBJ whole genome shotgun (WGS) entry which is preliminary data.</text>
</comment>
<reference evidence="1" key="1">
    <citation type="submission" date="2020-04" db="EMBL/GenBank/DDBJ databases">
        <authorList>
            <person name="Zhang T."/>
        </authorList>
    </citation>
    <scope>NUCLEOTIDE SEQUENCE</scope>
    <source>
        <strain evidence="1">HKST-UBA02</strain>
    </source>
</reference>
<reference evidence="1" key="2">
    <citation type="journal article" date="2021" name="Microbiome">
        <title>Successional dynamics and alternative stable states in a saline activated sludge microbial community over 9 years.</title>
        <authorList>
            <person name="Wang Y."/>
            <person name="Ye J."/>
            <person name="Ju F."/>
            <person name="Liu L."/>
            <person name="Boyd J.A."/>
            <person name="Deng Y."/>
            <person name="Parks D.H."/>
            <person name="Jiang X."/>
            <person name="Yin X."/>
            <person name="Woodcroft B.J."/>
            <person name="Tyson G.W."/>
            <person name="Hugenholtz P."/>
            <person name="Polz M.F."/>
            <person name="Zhang T."/>
        </authorList>
    </citation>
    <scope>NUCLEOTIDE SEQUENCE</scope>
    <source>
        <strain evidence="1">HKST-UBA02</strain>
    </source>
</reference>
<dbReference type="Proteomes" id="UP000739538">
    <property type="component" value="Unassembled WGS sequence"/>
</dbReference>
<dbReference type="EMBL" id="JAGQHS010000096">
    <property type="protein sequence ID" value="MCA9757391.1"/>
    <property type="molecule type" value="Genomic_DNA"/>
</dbReference>
<dbReference type="AlphaFoldDB" id="A0A956NEE4"/>
<organism evidence="1 2">
    <name type="scientific">Eiseniibacteriota bacterium</name>
    <dbReference type="NCBI Taxonomy" id="2212470"/>
    <lineage>
        <taxon>Bacteria</taxon>
        <taxon>Candidatus Eiseniibacteriota</taxon>
    </lineage>
</organism>
<accession>A0A956NEE4</accession>
<sequence>MSKCDLPLHGLTVVVDTAGPRVYIGRYDVEDDRGVLLRDVDVRDLDAVDAKPAYLARTAKFGVFKNTDHVRVPHEEITSIRRLSEISPEA</sequence>
<protein>
    <submittedName>
        <fullName evidence="1">Uncharacterized protein</fullName>
    </submittedName>
</protein>
<evidence type="ECO:0000313" key="1">
    <source>
        <dbReference type="EMBL" id="MCA9757391.1"/>
    </source>
</evidence>
<name>A0A956NEE4_UNCEI</name>
<proteinExistence type="predicted"/>
<evidence type="ECO:0000313" key="2">
    <source>
        <dbReference type="Proteomes" id="UP000739538"/>
    </source>
</evidence>